<accession>A0ABR1Y9V9</accession>
<keyword evidence="2" id="KW-1185">Reference proteome</keyword>
<name>A0ABR1Y9V9_9PEZI</name>
<organism evidence="1 2">
    <name type="scientific">Phyllosticta capitalensis</name>
    <dbReference type="NCBI Taxonomy" id="121624"/>
    <lineage>
        <taxon>Eukaryota</taxon>
        <taxon>Fungi</taxon>
        <taxon>Dikarya</taxon>
        <taxon>Ascomycota</taxon>
        <taxon>Pezizomycotina</taxon>
        <taxon>Dothideomycetes</taxon>
        <taxon>Dothideomycetes incertae sedis</taxon>
        <taxon>Botryosphaeriales</taxon>
        <taxon>Phyllostictaceae</taxon>
        <taxon>Phyllosticta</taxon>
    </lineage>
</organism>
<proteinExistence type="predicted"/>
<comment type="caution">
    <text evidence="1">The sequence shown here is derived from an EMBL/GenBank/DDBJ whole genome shotgun (WGS) entry which is preliminary data.</text>
</comment>
<evidence type="ECO:0000313" key="2">
    <source>
        <dbReference type="Proteomes" id="UP001492380"/>
    </source>
</evidence>
<protein>
    <submittedName>
        <fullName evidence="1">Uncharacterized protein</fullName>
    </submittedName>
</protein>
<dbReference type="EMBL" id="JBBWRZ010000015">
    <property type="protein sequence ID" value="KAK8222774.1"/>
    <property type="molecule type" value="Genomic_DNA"/>
</dbReference>
<dbReference type="Proteomes" id="UP001492380">
    <property type="component" value="Unassembled WGS sequence"/>
</dbReference>
<gene>
    <name evidence="1" type="ORF">HDK90DRAFT_515838</name>
</gene>
<evidence type="ECO:0000313" key="1">
    <source>
        <dbReference type="EMBL" id="KAK8222774.1"/>
    </source>
</evidence>
<reference evidence="1 2" key="1">
    <citation type="submission" date="2024-04" db="EMBL/GenBank/DDBJ databases">
        <title>Phyllosticta paracitricarpa is synonymous to the EU quarantine fungus P. citricarpa based on phylogenomic analyses.</title>
        <authorList>
            <consortium name="Lawrence Berkeley National Laboratory"/>
            <person name="Van Ingen-Buijs V.A."/>
            <person name="Van Westerhoven A.C."/>
            <person name="Haridas S."/>
            <person name="Skiadas P."/>
            <person name="Martin F."/>
            <person name="Groenewald J.Z."/>
            <person name="Crous P.W."/>
            <person name="Seidl M.F."/>
        </authorList>
    </citation>
    <scope>NUCLEOTIDE SEQUENCE [LARGE SCALE GENOMIC DNA]</scope>
    <source>
        <strain evidence="1 2">CBS 123374</strain>
    </source>
</reference>
<sequence length="253" mass="28793">MSSRNFTFDIFTDGVRVMDEDRQLKQPDEIETRAPCAIDRRACTYHRGRSNEPALLPTPAPVRFTSWVSRLKAKAREVVSSFKGQPQQNVNLAIICADFRFPALKSSKCFLRSTAPCCLLLKVNVYWRDADEQANFWGYMNEIGAFFCMIAHHGTVKFDITFKITLESRQLELGGCEEYLKGALGAEGLRSTLARHVDFTIEVEHLHWRTIKIYRFKGVREDTMAEFRGQTTYIMMGIAQLLGLDDGMVGFAG</sequence>